<feature type="transmembrane region" description="Helical" evidence="1">
    <location>
        <begin position="53"/>
        <end position="74"/>
    </location>
</feature>
<organism evidence="2 3">
    <name type="scientific">Exidia glandulosa HHB12029</name>
    <dbReference type="NCBI Taxonomy" id="1314781"/>
    <lineage>
        <taxon>Eukaryota</taxon>
        <taxon>Fungi</taxon>
        <taxon>Dikarya</taxon>
        <taxon>Basidiomycota</taxon>
        <taxon>Agaricomycotina</taxon>
        <taxon>Agaricomycetes</taxon>
        <taxon>Auriculariales</taxon>
        <taxon>Exidiaceae</taxon>
        <taxon>Exidia</taxon>
    </lineage>
</organism>
<keyword evidence="3" id="KW-1185">Reference proteome</keyword>
<evidence type="ECO:0000256" key="1">
    <source>
        <dbReference type="SAM" id="Phobius"/>
    </source>
</evidence>
<accession>A0A165G5G3</accession>
<evidence type="ECO:0000313" key="3">
    <source>
        <dbReference type="Proteomes" id="UP000077266"/>
    </source>
</evidence>
<feature type="transmembrane region" description="Helical" evidence="1">
    <location>
        <begin position="112"/>
        <end position="137"/>
    </location>
</feature>
<name>A0A165G5G3_EXIGL</name>
<sequence>MRYSEIAQTVSRVDVPRALAALVDADIDGPAQGVPPPRSAGATNQAQRFTKDVWRALLITFCVPYAGFLWALITVPSPGGAFGAQIGVSVTLTLHGLIELALFFLYPTSGYGLHLLLACGAFALATFVWVRVVLTLLMPDLVAYGRREGMVQLDGEDVLAHSRKGEKQRGTDDDTAKLAALV</sequence>
<dbReference type="AlphaFoldDB" id="A0A165G5G3"/>
<evidence type="ECO:0000313" key="2">
    <source>
        <dbReference type="EMBL" id="KZV90010.1"/>
    </source>
</evidence>
<keyword evidence="1" id="KW-0812">Transmembrane</keyword>
<proteinExistence type="predicted"/>
<keyword evidence="1" id="KW-0472">Membrane</keyword>
<dbReference type="Proteomes" id="UP000077266">
    <property type="component" value="Unassembled WGS sequence"/>
</dbReference>
<dbReference type="InParanoid" id="A0A165G5G3"/>
<gene>
    <name evidence="2" type="ORF">EXIGLDRAFT_838115</name>
</gene>
<dbReference type="EMBL" id="KV426058">
    <property type="protein sequence ID" value="KZV90010.1"/>
    <property type="molecule type" value="Genomic_DNA"/>
</dbReference>
<feature type="transmembrane region" description="Helical" evidence="1">
    <location>
        <begin position="86"/>
        <end position="106"/>
    </location>
</feature>
<reference evidence="2 3" key="1">
    <citation type="journal article" date="2016" name="Mol. Biol. Evol.">
        <title>Comparative Genomics of Early-Diverging Mushroom-Forming Fungi Provides Insights into the Origins of Lignocellulose Decay Capabilities.</title>
        <authorList>
            <person name="Nagy L.G."/>
            <person name="Riley R."/>
            <person name="Tritt A."/>
            <person name="Adam C."/>
            <person name="Daum C."/>
            <person name="Floudas D."/>
            <person name="Sun H."/>
            <person name="Yadav J.S."/>
            <person name="Pangilinan J."/>
            <person name="Larsson K.H."/>
            <person name="Matsuura K."/>
            <person name="Barry K."/>
            <person name="Labutti K."/>
            <person name="Kuo R."/>
            <person name="Ohm R.A."/>
            <person name="Bhattacharya S.S."/>
            <person name="Shirouzu T."/>
            <person name="Yoshinaga Y."/>
            <person name="Martin F.M."/>
            <person name="Grigoriev I.V."/>
            <person name="Hibbett D.S."/>
        </authorList>
    </citation>
    <scope>NUCLEOTIDE SEQUENCE [LARGE SCALE GENOMIC DNA]</scope>
    <source>
        <strain evidence="2 3">HHB12029</strain>
    </source>
</reference>
<keyword evidence="1" id="KW-1133">Transmembrane helix</keyword>
<protein>
    <submittedName>
        <fullName evidence="2">Uncharacterized protein</fullName>
    </submittedName>
</protein>